<dbReference type="STRING" id="454194.PYK22_02846"/>
<dbReference type="EMBL" id="CBXV010000008">
    <property type="protein sequence ID" value="CDM66808.1"/>
    <property type="molecule type" value="Genomic_DNA"/>
</dbReference>
<reference evidence="1 2" key="1">
    <citation type="submission" date="2013-12" db="EMBL/GenBank/DDBJ databases">
        <authorList>
            <person name="Stott M."/>
        </authorList>
    </citation>
    <scope>NUCLEOTIDE SEQUENCE [LARGE SCALE GENOMIC DNA]</scope>
    <source>
        <strain evidence="1 2">K22</strain>
    </source>
</reference>
<accession>A0A0B6WZU6</accession>
<evidence type="ECO:0000313" key="1">
    <source>
        <dbReference type="EMBL" id="CDM66808.1"/>
    </source>
</evidence>
<dbReference type="AlphaFoldDB" id="A0A0B6WZU6"/>
<proteinExistence type="predicted"/>
<gene>
    <name evidence="1" type="ORF">PYK22_02846</name>
</gene>
<organism evidence="1 2">
    <name type="scientific">Pyrinomonas methylaliphatogenes</name>
    <dbReference type="NCBI Taxonomy" id="454194"/>
    <lineage>
        <taxon>Bacteria</taxon>
        <taxon>Pseudomonadati</taxon>
        <taxon>Acidobacteriota</taxon>
        <taxon>Blastocatellia</taxon>
        <taxon>Blastocatellales</taxon>
        <taxon>Pyrinomonadaceae</taxon>
        <taxon>Pyrinomonas</taxon>
    </lineage>
</organism>
<sequence length="35" mass="4046">MGVSLLGEMNLVVEPKERRLVVNPKHPYVAQHYLK</sequence>
<protein>
    <submittedName>
        <fullName evidence="1">Uncharacterized protein</fullName>
    </submittedName>
</protein>
<evidence type="ECO:0000313" key="2">
    <source>
        <dbReference type="Proteomes" id="UP000031518"/>
    </source>
</evidence>
<name>A0A0B6WZU6_9BACT</name>
<keyword evidence="2" id="KW-1185">Reference proteome</keyword>
<reference evidence="1 2" key="2">
    <citation type="submission" date="2015-01" db="EMBL/GenBank/DDBJ databases">
        <title>Complete genome sequence of Pyrinomonas methylaliphatogenes type strain K22T.</title>
        <authorList>
            <person name="Lee K.C.Y."/>
            <person name="Power J.F."/>
            <person name="Dunfield P.F."/>
            <person name="Morgan X.C."/>
            <person name="Huttenhower C."/>
            <person name="Stott M.B."/>
        </authorList>
    </citation>
    <scope>NUCLEOTIDE SEQUENCE [LARGE SCALE GENOMIC DNA]</scope>
    <source>
        <strain evidence="1 2">K22</strain>
    </source>
</reference>
<dbReference type="Proteomes" id="UP000031518">
    <property type="component" value="Unassembled WGS sequence"/>
</dbReference>